<keyword evidence="2" id="KW-1185">Reference proteome</keyword>
<protein>
    <submittedName>
        <fullName evidence="1">6139_t:CDS:1</fullName>
    </submittedName>
</protein>
<organism evidence="1 2">
    <name type="scientific">Acaulospora morrowiae</name>
    <dbReference type="NCBI Taxonomy" id="94023"/>
    <lineage>
        <taxon>Eukaryota</taxon>
        <taxon>Fungi</taxon>
        <taxon>Fungi incertae sedis</taxon>
        <taxon>Mucoromycota</taxon>
        <taxon>Glomeromycotina</taxon>
        <taxon>Glomeromycetes</taxon>
        <taxon>Diversisporales</taxon>
        <taxon>Acaulosporaceae</taxon>
        <taxon>Acaulospora</taxon>
    </lineage>
</organism>
<evidence type="ECO:0000313" key="2">
    <source>
        <dbReference type="Proteomes" id="UP000789342"/>
    </source>
</evidence>
<evidence type="ECO:0000313" key="1">
    <source>
        <dbReference type="EMBL" id="CAG8640759.1"/>
    </source>
</evidence>
<reference evidence="1" key="1">
    <citation type="submission" date="2021-06" db="EMBL/GenBank/DDBJ databases">
        <authorList>
            <person name="Kallberg Y."/>
            <person name="Tangrot J."/>
            <person name="Rosling A."/>
        </authorList>
    </citation>
    <scope>NUCLEOTIDE SEQUENCE</scope>
    <source>
        <strain evidence="1">CL551</strain>
    </source>
</reference>
<comment type="caution">
    <text evidence="1">The sequence shown here is derived from an EMBL/GenBank/DDBJ whole genome shotgun (WGS) entry which is preliminary data.</text>
</comment>
<dbReference type="EMBL" id="CAJVPV010009356">
    <property type="protein sequence ID" value="CAG8640759.1"/>
    <property type="molecule type" value="Genomic_DNA"/>
</dbReference>
<dbReference type="AlphaFoldDB" id="A0A9N9DHQ6"/>
<dbReference type="OrthoDB" id="2414061at2759"/>
<proteinExistence type="predicted"/>
<name>A0A9N9DHQ6_9GLOM</name>
<accession>A0A9N9DHQ6</accession>
<dbReference type="Proteomes" id="UP000789342">
    <property type="component" value="Unassembled WGS sequence"/>
</dbReference>
<gene>
    <name evidence="1" type="ORF">AMORRO_LOCUS9506</name>
</gene>
<sequence length="106" mass="12319">MVTEEMIKQSWIWSDILSSSFLFELPAVDEEVEVVDLRETESQRLVDELDQLIQQFPITEPFSVYKFISIDDNIEQEEISIREIVDMVLGKGLENNDEEETISMGC</sequence>